<dbReference type="InterPro" id="IPR027417">
    <property type="entry name" value="P-loop_NTPase"/>
</dbReference>
<gene>
    <name evidence="1" type="ORF">CONPUDRAFT_61770</name>
</gene>
<dbReference type="Proteomes" id="UP000053558">
    <property type="component" value="Unassembled WGS sequence"/>
</dbReference>
<dbReference type="OMA" id="FNEDTAN"/>
<evidence type="ECO:0008006" key="3">
    <source>
        <dbReference type="Google" id="ProtNLM"/>
    </source>
</evidence>
<dbReference type="OrthoDB" id="59699at2759"/>
<dbReference type="SUPFAM" id="SSF52540">
    <property type="entry name" value="P-loop containing nucleoside triphosphate hydrolases"/>
    <property type="match status" value="1"/>
</dbReference>
<evidence type="ECO:0000313" key="1">
    <source>
        <dbReference type="EMBL" id="EIW77671.1"/>
    </source>
</evidence>
<dbReference type="KEGG" id="cput:CONPUDRAFT_61770"/>
<dbReference type="Gene3D" id="3.40.50.300">
    <property type="entry name" value="P-loop containing nucleotide triphosphate hydrolases"/>
    <property type="match status" value="1"/>
</dbReference>
<protein>
    <recommendedName>
        <fullName evidence="3">G domain-containing protein</fullName>
    </recommendedName>
</protein>
<proteinExistence type="predicted"/>
<accession>A0A5M3MGE3</accession>
<organism evidence="1 2">
    <name type="scientific">Coniophora puteana (strain RWD-64-598)</name>
    <name type="common">Brown rot fungus</name>
    <dbReference type="NCBI Taxonomy" id="741705"/>
    <lineage>
        <taxon>Eukaryota</taxon>
        <taxon>Fungi</taxon>
        <taxon>Dikarya</taxon>
        <taxon>Basidiomycota</taxon>
        <taxon>Agaricomycotina</taxon>
        <taxon>Agaricomycetes</taxon>
        <taxon>Agaricomycetidae</taxon>
        <taxon>Boletales</taxon>
        <taxon>Coniophorineae</taxon>
        <taxon>Coniophoraceae</taxon>
        <taxon>Coniophora</taxon>
    </lineage>
</organism>
<feature type="non-terminal residue" evidence="1">
    <location>
        <position position="1"/>
    </location>
</feature>
<comment type="caution">
    <text evidence="1">The sequence shown here is derived from an EMBL/GenBank/DDBJ whole genome shotgun (WGS) entry which is preliminary data.</text>
</comment>
<dbReference type="RefSeq" id="XP_007771780.1">
    <property type="nucleotide sequence ID" value="XM_007773590.1"/>
</dbReference>
<sequence length="195" mass="22200">FIFHDSRGIEAGSVDEFQIIHSFVRERASKSSLSERLHAIWFCVSMDNTRPLVEAELAFFNEDTANVPVVVVFTKYDALLDRVANDLDIIEMTEQSQADVDKAAEARYQEHYCSRIMMTANPPKAVVRLQGEELSYGMDKLETQCPELSEQTAVAIDDLSLRQLFVSVQQNNLHLCMLEAARQVHVLSHIQYFVC</sequence>
<evidence type="ECO:0000313" key="2">
    <source>
        <dbReference type="Proteomes" id="UP000053558"/>
    </source>
</evidence>
<dbReference type="EMBL" id="JH711583">
    <property type="protein sequence ID" value="EIW77671.1"/>
    <property type="molecule type" value="Genomic_DNA"/>
</dbReference>
<dbReference type="AlphaFoldDB" id="A0A5M3MGE3"/>
<keyword evidence="2" id="KW-1185">Reference proteome</keyword>
<dbReference type="GeneID" id="19208176"/>
<name>A0A5M3MGE3_CONPW</name>
<reference evidence="2" key="1">
    <citation type="journal article" date="2012" name="Science">
        <title>The Paleozoic origin of enzymatic lignin decomposition reconstructed from 31 fungal genomes.</title>
        <authorList>
            <person name="Floudas D."/>
            <person name="Binder M."/>
            <person name="Riley R."/>
            <person name="Barry K."/>
            <person name="Blanchette R.A."/>
            <person name="Henrissat B."/>
            <person name="Martinez A.T."/>
            <person name="Otillar R."/>
            <person name="Spatafora J.W."/>
            <person name="Yadav J.S."/>
            <person name="Aerts A."/>
            <person name="Benoit I."/>
            <person name="Boyd A."/>
            <person name="Carlson A."/>
            <person name="Copeland A."/>
            <person name="Coutinho P.M."/>
            <person name="de Vries R.P."/>
            <person name="Ferreira P."/>
            <person name="Findley K."/>
            <person name="Foster B."/>
            <person name="Gaskell J."/>
            <person name="Glotzer D."/>
            <person name="Gorecki P."/>
            <person name="Heitman J."/>
            <person name="Hesse C."/>
            <person name="Hori C."/>
            <person name="Igarashi K."/>
            <person name="Jurgens J.A."/>
            <person name="Kallen N."/>
            <person name="Kersten P."/>
            <person name="Kohler A."/>
            <person name="Kuees U."/>
            <person name="Kumar T.K.A."/>
            <person name="Kuo A."/>
            <person name="LaButti K."/>
            <person name="Larrondo L.F."/>
            <person name="Lindquist E."/>
            <person name="Ling A."/>
            <person name="Lombard V."/>
            <person name="Lucas S."/>
            <person name="Lundell T."/>
            <person name="Martin R."/>
            <person name="McLaughlin D.J."/>
            <person name="Morgenstern I."/>
            <person name="Morin E."/>
            <person name="Murat C."/>
            <person name="Nagy L.G."/>
            <person name="Nolan M."/>
            <person name="Ohm R.A."/>
            <person name="Patyshakuliyeva A."/>
            <person name="Rokas A."/>
            <person name="Ruiz-Duenas F.J."/>
            <person name="Sabat G."/>
            <person name="Salamov A."/>
            <person name="Samejima M."/>
            <person name="Schmutz J."/>
            <person name="Slot J.C."/>
            <person name="St John F."/>
            <person name="Stenlid J."/>
            <person name="Sun H."/>
            <person name="Sun S."/>
            <person name="Syed K."/>
            <person name="Tsang A."/>
            <person name="Wiebenga A."/>
            <person name="Young D."/>
            <person name="Pisabarro A."/>
            <person name="Eastwood D.C."/>
            <person name="Martin F."/>
            <person name="Cullen D."/>
            <person name="Grigoriev I.V."/>
            <person name="Hibbett D.S."/>
        </authorList>
    </citation>
    <scope>NUCLEOTIDE SEQUENCE [LARGE SCALE GENOMIC DNA]</scope>
    <source>
        <strain evidence="2">RWD-64-598 SS2</strain>
    </source>
</reference>